<evidence type="ECO:0000313" key="2">
    <source>
        <dbReference type="EMBL" id="MBY5958787.1"/>
    </source>
</evidence>
<evidence type="ECO:0000313" key="3">
    <source>
        <dbReference type="Proteomes" id="UP000753961"/>
    </source>
</evidence>
<gene>
    <name evidence="2" type="ORF">KUV50_11615</name>
</gene>
<dbReference type="Pfam" id="PF01882">
    <property type="entry name" value="DUF58"/>
    <property type="match status" value="1"/>
</dbReference>
<dbReference type="Gene3D" id="3.40.50.410">
    <property type="entry name" value="von Willebrand factor, type A domain"/>
    <property type="match status" value="1"/>
</dbReference>
<comment type="caution">
    <text evidence="2">The sequence shown here is derived from an EMBL/GenBank/DDBJ whole genome shotgun (WGS) entry which is preliminary data.</text>
</comment>
<accession>A0A953HZZ7</accession>
<proteinExistence type="predicted"/>
<reference evidence="2" key="1">
    <citation type="submission" date="2021-06" db="EMBL/GenBank/DDBJ databases">
        <title>44 bacteria genomes isolated from Dapeng, Shenzhen.</title>
        <authorList>
            <person name="Zheng W."/>
            <person name="Yu S."/>
            <person name="Huang Y."/>
        </authorList>
    </citation>
    <scope>NUCLEOTIDE SEQUENCE</scope>
    <source>
        <strain evidence="2">DP5N28-2</strain>
    </source>
</reference>
<protein>
    <submittedName>
        <fullName evidence="2">DUF58 domain-containing protein</fullName>
    </submittedName>
</protein>
<evidence type="ECO:0000259" key="1">
    <source>
        <dbReference type="Pfam" id="PF01882"/>
    </source>
</evidence>
<dbReference type="PANTHER" id="PTHR33608:SF7">
    <property type="entry name" value="DUF58 DOMAIN-CONTAINING PROTEIN"/>
    <property type="match status" value="1"/>
</dbReference>
<keyword evidence="3" id="KW-1185">Reference proteome</keyword>
<dbReference type="Proteomes" id="UP000753961">
    <property type="component" value="Unassembled WGS sequence"/>
</dbReference>
<dbReference type="InterPro" id="IPR002881">
    <property type="entry name" value="DUF58"/>
</dbReference>
<sequence>MADIFEAYDLHHIENFELLAKQVVEGFIIGLHQSPYHGFSAEFAEHKLYNPGESTKNIDWKVYARTDRLYNKKYDDETNLRCQVVVDASASMALTNADKQQLSKLQWSVLGGAALLYLLKKQRDAFGLTVFDEEIKIHRQANGSLKQMRLLMAYLEDLYHNPPGKHSKTNLANALHEVAERAAKRSLIVIFSDFFEHMNAPEPIFSALQHLRYNKHEVIIFNVIDHKKEVNFEYKNKPINFVDYETGENIKIRPREIQQVYQEKMTNFLELLRLKSLQMGIDIMHADINEDFNKVLRAFLIRRGKIT</sequence>
<name>A0A953HZZ7_9BACT</name>
<dbReference type="SUPFAM" id="SSF53300">
    <property type="entry name" value="vWA-like"/>
    <property type="match status" value="1"/>
</dbReference>
<feature type="domain" description="DUF58" evidence="1">
    <location>
        <begin position="47"/>
        <end position="263"/>
    </location>
</feature>
<dbReference type="InterPro" id="IPR036465">
    <property type="entry name" value="vWFA_dom_sf"/>
</dbReference>
<dbReference type="PANTHER" id="PTHR33608">
    <property type="entry name" value="BLL2464 PROTEIN"/>
    <property type="match status" value="1"/>
</dbReference>
<dbReference type="AlphaFoldDB" id="A0A953HZZ7"/>
<organism evidence="2 3">
    <name type="scientific">Membranihabitans marinus</name>
    <dbReference type="NCBI Taxonomy" id="1227546"/>
    <lineage>
        <taxon>Bacteria</taxon>
        <taxon>Pseudomonadati</taxon>
        <taxon>Bacteroidota</taxon>
        <taxon>Saprospiria</taxon>
        <taxon>Saprospirales</taxon>
        <taxon>Saprospiraceae</taxon>
        <taxon>Membranihabitans</taxon>
    </lineage>
</organism>
<dbReference type="EMBL" id="JAHVHU010000010">
    <property type="protein sequence ID" value="MBY5958787.1"/>
    <property type="molecule type" value="Genomic_DNA"/>
</dbReference>
<dbReference type="RefSeq" id="WP_222580326.1">
    <property type="nucleotide sequence ID" value="NZ_JAHVHU010000010.1"/>
</dbReference>